<reference evidence="3 4" key="1">
    <citation type="submission" date="2019-04" db="EMBL/GenBank/DDBJ databases">
        <title>Vagococcus sp. nov., isolated from faeces of yaks (Bos grunniens).</title>
        <authorList>
            <person name="Ge Y."/>
        </authorList>
    </citation>
    <scope>NUCLEOTIDE SEQUENCE [LARGE SCALE GENOMIC DNA]</scope>
    <source>
        <strain evidence="3 4">MN-17</strain>
    </source>
</reference>
<feature type="active site" description="Charge relay system" evidence="1">
    <location>
        <position position="196"/>
    </location>
</feature>
<dbReference type="Gene3D" id="3.40.50.1820">
    <property type="entry name" value="alpha/beta hydrolase"/>
    <property type="match status" value="1"/>
</dbReference>
<dbReference type="RefSeq" id="WP_136952999.1">
    <property type="nucleotide sequence ID" value="NZ_CP039712.1"/>
</dbReference>
<dbReference type="AlphaFoldDB" id="A0A4D7CT28"/>
<evidence type="ECO:0000313" key="4">
    <source>
        <dbReference type="Proteomes" id="UP000298615"/>
    </source>
</evidence>
<keyword evidence="4" id="KW-1185">Reference proteome</keyword>
<feature type="domain" description="Serine aminopeptidase S33" evidence="2">
    <location>
        <begin position="18"/>
        <end position="228"/>
    </location>
</feature>
<organism evidence="3 4">
    <name type="scientific">Vagococcus zengguangii</name>
    <dbReference type="NCBI Taxonomy" id="2571750"/>
    <lineage>
        <taxon>Bacteria</taxon>
        <taxon>Bacillati</taxon>
        <taxon>Bacillota</taxon>
        <taxon>Bacilli</taxon>
        <taxon>Lactobacillales</taxon>
        <taxon>Enterococcaceae</taxon>
        <taxon>Vagococcus</taxon>
    </lineage>
</organism>
<dbReference type="KEGG" id="vao:FA707_03945"/>
<evidence type="ECO:0000313" key="3">
    <source>
        <dbReference type="EMBL" id="QCI86164.1"/>
    </source>
</evidence>
<dbReference type="SUPFAM" id="SSF53474">
    <property type="entry name" value="alpha/beta-Hydrolases"/>
    <property type="match status" value="1"/>
</dbReference>
<dbReference type="InterPro" id="IPR012354">
    <property type="entry name" value="Esterase_lipase"/>
</dbReference>
<accession>A0A4D7CT28</accession>
<evidence type="ECO:0000259" key="2">
    <source>
        <dbReference type="Pfam" id="PF12146"/>
    </source>
</evidence>
<keyword evidence="3" id="KW-0378">Hydrolase</keyword>
<sequence length="254" mass="28140">MSYNENNEPLYFEGNQRGVILLHAYTGSPNDVRSLGRSLNAAGYSVCLPTFSGHATEQPENILAQGPEIWAQDVKKSLDFMKAKGIKQIAIFGLSLGGVYATVSLAKYPEILIGGGAFCSPLTPTTKNNISPVFLNYAKTLIQKHSQSDLEVRRRMENIEYQLTKQLKEINELQAEVTYSLAEIIQPYFFAQGDLDQLVDPAAIATTVSLFTATQPQVHHYPKSGHVVTVGPEKLQFQEDVLAFVNSLDWTRSE</sequence>
<name>A0A4D7CT28_9ENTE</name>
<protein>
    <submittedName>
        <fullName evidence="3">Alpha/beta fold hydrolase</fullName>
    </submittedName>
</protein>
<proteinExistence type="predicted"/>
<dbReference type="InterPro" id="IPR029058">
    <property type="entry name" value="AB_hydrolase_fold"/>
</dbReference>
<dbReference type="InterPro" id="IPR022742">
    <property type="entry name" value="Hydrolase_4"/>
</dbReference>
<feature type="active site" description="Nucleophile" evidence="1">
    <location>
        <position position="95"/>
    </location>
</feature>
<dbReference type="Proteomes" id="UP000298615">
    <property type="component" value="Chromosome"/>
</dbReference>
<gene>
    <name evidence="3" type="ORF">FA707_03945</name>
</gene>
<dbReference type="PIRSF" id="PIRSF017388">
    <property type="entry name" value="Esterase_lipase"/>
    <property type="match status" value="1"/>
</dbReference>
<dbReference type="EMBL" id="CP039712">
    <property type="protein sequence ID" value="QCI86164.1"/>
    <property type="molecule type" value="Genomic_DNA"/>
</dbReference>
<dbReference type="Pfam" id="PF12146">
    <property type="entry name" value="Hydrolase_4"/>
    <property type="match status" value="1"/>
</dbReference>
<dbReference type="GO" id="GO:0052689">
    <property type="term" value="F:carboxylic ester hydrolase activity"/>
    <property type="evidence" value="ECO:0007669"/>
    <property type="project" value="InterPro"/>
</dbReference>
<feature type="active site" description="Charge relay system" evidence="1">
    <location>
        <position position="226"/>
    </location>
</feature>
<evidence type="ECO:0000256" key="1">
    <source>
        <dbReference type="PIRSR" id="PIRSR017388-1"/>
    </source>
</evidence>